<dbReference type="AlphaFoldDB" id="A6WFH0"/>
<dbReference type="GO" id="GO:0009279">
    <property type="term" value="C:cell outer membrane"/>
    <property type="evidence" value="ECO:0007669"/>
    <property type="project" value="UniProtKB-SubCell"/>
</dbReference>
<dbReference type="HOGENOM" id="CLU_016890_10_2_11"/>
<reference evidence="9" key="1">
    <citation type="journal article" date="2008" name="PLoS ONE">
        <title>Survival in nuclear waste, extreme resistance, and potential applications gleaned from the genome sequence of Kineococcus radiotolerans SRS30216.</title>
        <authorList>
            <person name="Bagwell C.E."/>
            <person name="Bhat S."/>
            <person name="Hawkins G.M."/>
            <person name="Smith B.W."/>
            <person name="Biswas T."/>
            <person name="Hoover T.R."/>
            <person name="Saunders E."/>
            <person name="Han C.S."/>
            <person name="Tsodikov O.V."/>
            <person name="Shimkets L.J."/>
        </authorList>
    </citation>
    <scope>NUCLEOTIDE SEQUENCE [LARGE SCALE GENOMIC DNA]</scope>
    <source>
        <strain evidence="9">ATCC BAA-149 / DSM 14245 / SRS30216</strain>
    </source>
</reference>
<evidence type="ECO:0000256" key="1">
    <source>
        <dbReference type="ARBA" id="ARBA00004442"/>
    </source>
</evidence>
<dbReference type="eggNOG" id="COG2885">
    <property type="taxonomic scope" value="Bacteria"/>
</dbReference>
<evidence type="ECO:0000313" key="9">
    <source>
        <dbReference type="Proteomes" id="UP000001116"/>
    </source>
</evidence>
<dbReference type="PROSITE" id="PS51123">
    <property type="entry name" value="OMPA_2"/>
    <property type="match status" value="1"/>
</dbReference>
<dbReference type="EMBL" id="CP000750">
    <property type="protein sequence ID" value="ABS05559.1"/>
    <property type="molecule type" value="Genomic_DNA"/>
</dbReference>
<keyword evidence="9" id="KW-1185">Reference proteome</keyword>
<feature type="signal peptide" evidence="6">
    <location>
        <begin position="1"/>
        <end position="20"/>
    </location>
</feature>
<keyword evidence="6" id="KW-0732">Signal</keyword>
<evidence type="ECO:0000256" key="4">
    <source>
        <dbReference type="PROSITE-ProRule" id="PRU00473"/>
    </source>
</evidence>
<feature type="domain" description="OmpA-like" evidence="7">
    <location>
        <begin position="61"/>
        <end position="180"/>
    </location>
</feature>
<keyword evidence="2 4" id="KW-0472">Membrane</keyword>
<feature type="chain" id="PRO_5002702056" evidence="6">
    <location>
        <begin position="21"/>
        <end position="180"/>
    </location>
</feature>
<proteinExistence type="predicted"/>
<dbReference type="CDD" id="cd07185">
    <property type="entry name" value="OmpA_C-like"/>
    <property type="match status" value="1"/>
</dbReference>
<gene>
    <name evidence="8" type="ordered locus">Krad_4096</name>
</gene>
<evidence type="ECO:0000313" key="8">
    <source>
        <dbReference type="EMBL" id="ABS05559.1"/>
    </source>
</evidence>
<evidence type="ECO:0000256" key="2">
    <source>
        <dbReference type="ARBA" id="ARBA00023136"/>
    </source>
</evidence>
<keyword evidence="3" id="KW-0998">Cell outer membrane</keyword>
<dbReference type="PANTHER" id="PTHR30329:SF21">
    <property type="entry name" value="LIPOPROTEIN YIAD-RELATED"/>
    <property type="match status" value="1"/>
</dbReference>
<evidence type="ECO:0000256" key="3">
    <source>
        <dbReference type="ARBA" id="ARBA00023237"/>
    </source>
</evidence>
<feature type="compositionally biased region" description="Low complexity" evidence="5">
    <location>
        <begin position="167"/>
        <end position="180"/>
    </location>
</feature>
<protein>
    <submittedName>
        <fullName evidence="8">OmpA/MotB domain protein</fullName>
    </submittedName>
</protein>
<name>A6WFH0_KINRD</name>
<dbReference type="STRING" id="266940.Krad_4096"/>
<dbReference type="InterPro" id="IPR006665">
    <property type="entry name" value="OmpA-like"/>
</dbReference>
<dbReference type="PRINTS" id="PR01021">
    <property type="entry name" value="OMPADOMAIN"/>
</dbReference>
<dbReference type="Pfam" id="PF00691">
    <property type="entry name" value="OmpA"/>
    <property type="match status" value="1"/>
</dbReference>
<comment type="subcellular location">
    <subcellularLocation>
        <location evidence="1">Cell outer membrane</location>
    </subcellularLocation>
</comment>
<dbReference type="KEGG" id="kra:Krad_4096"/>
<evidence type="ECO:0000256" key="5">
    <source>
        <dbReference type="SAM" id="MobiDB-lite"/>
    </source>
</evidence>
<dbReference type="RefSeq" id="WP_012086153.1">
    <property type="nucleotide sequence ID" value="NC_009664.2"/>
</dbReference>
<dbReference type="InterPro" id="IPR050330">
    <property type="entry name" value="Bact_OuterMem_StrucFunc"/>
</dbReference>
<accession>A6WFH0</accession>
<dbReference type="PANTHER" id="PTHR30329">
    <property type="entry name" value="STATOR ELEMENT OF FLAGELLAR MOTOR COMPLEX"/>
    <property type="match status" value="1"/>
</dbReference>
<evidence type="ECO:0000259" key="7">
    <source>
        <dbReference type="PROSITE" id="PS51123"/>
    </source>
</evidence>
<dbReference type="Gene3D" id="3.30.1330.60">
    <property type="entry name" value="OmpA-like domain"/>
    <property type="match status" value="1"/>
</dbReference>
<feature type="region of interest" description="Disordered" evidence="5">
    <location>
        <begin position="143"/>
        <end position="180"/>
    </location>
</feature>
<dbReference type="InterPro" id="IPR006664">
    <property type="entry name" value="OMP_bac"/>
</dbReference>
<sequence>MGLPLALAGILLLTATPSPAPSVQPWVGDPADGPAGRVLAVAPRVLDVGPRVEDVVQPVPEGESITVGADVLFAFGSADLPASAAGQLAGIGARIGRGHPTAIRVEGHTDGIGDDAANQSLSERRAAAVAAALSAAAAGVPVQQEGFGETRPLRPETTASGEDDPAARAANRRVTVVLRD</sequence>
<organism evidence="8 9">
    <name type="scientific">Kineococcus radiotolerans (strain ATCC BAA-149 / DSM 14245 / SRS30216)</name>
    <dbReference type="NCBI Taxonomy" id="266940"/>
    <lineage>
        <taxon>Bacteria</taxon>
        <taxon>Bacillati</taxon>
        <taxon>Actinomycetota</taxon>
        <taxon>Actinomycetes</taxon>
        <taxon>Kineosporiales</taxon>
        <taxon>Kineosporiaceae</taxon>
        <taxon>Kineococcus</taxon>
    </lineage>
</organism>
<evidence type="ECO:0000256" key="6">
    <source>
        <dbReference type="SAM" id="SignalP"/>
    </source>
</evidence>
<dbReference type="OrthoDB" id="5243843at2"/>
<dbReference type="SUPFAM" id="SSF103088">
    <property type="entry name" value="OmpA-like"/>
    <property type="match status" value="1"/>
</dbReference>
<dbReference type="Proteomes" id="UP000001116">
    <property type="component" value="Chromosome"/>
</dbReference>
<dbReference type="InterPro" id="IPR036737">
    <property type="entry name" value="OmpA-like_sf"/>
</dbReference>